<evidence type="ECO:0000313" key="3">
    <source>
        <dbReference type="Proteomes" id="UP001200145"/>
    </source>
</evidence>
<feature type="transmembrane region" description="Helical" evidence="1">
    <location>
        <begin position="282"/>
        <end position="301"/>
    </location>
</feature>
<dbReference type="SUPFAM" id="SSF52151">
    <property type="entry name" value="FabD/lysophospholipase-like"/>
    <property type="match status" value="1"/>
</dbReference>
<keyword evidence="1" id="KW-1133">Transmembrane helix</keyword>
<feature type="transmembrane region" description="Helical" evidence="1">
    <location>
        <begin position="340"/>
        <end position="356"/>
    </location>
</feature>
<keyword evidence="1" id="KW-0472">Membrane</keyword>
<accession>A0ABS9BKV4</accession>
<feature type="transmembrane region" description="Helical" evidence="1">
    <location>
        <begin position="134"/>
        <end position="152"/>
    </location>
</feature>
<feature type="transmembrane region" description="Helical" evidence="1">
    <location>
        <begin position="219"/>
        <end position="239"/>
    </location>
</feature>
<sequence>MRTGSIFLSIRLRKYPFLRFLSNLLRSCWLFFPSLVFIILAMVAFSQLSQGQDILISFTETAGAFGHVLAAKMIFLVAIFFWVYVSWYSSRMVAYIKGWQHREAVRIIDPVLSDQAYASLYDMELRFLQRFPRIIGYGCLLVVMIVLSLLLFPDSWAQEQPFLVLIGATLLAWLADRTLIRLVQLPGKSALLRNIAWGLFGLVLLLPVLYVKYDLFSRIPYILLLLLLLFFLYMLYINVRRQHMIREGSKAGRITGIHPAKAFERLVERSMKFLHLPNEEKNYFAVFNLVAAIGLCFYLLAINSLAASVQIGPFAVILLAFAVLQGFGNMLSALSCKFQVNFHFFIFLFAAFLPTPDHHIVRTGSLSERQLDPAIYEKRQQLSEYFYHWVKSRPEIDTAASYDMYLVLANGGASRSAYWVASVLGKLEDASLQDPRGRFSRHLFCLSGTSGGGLGIANFYTTLLHQQNKEPVKGFEASGREFLRQDFLSFTLARMLGPDFFNYIPLLNKIVPNEDRAEALEQAIERGIDASYYRVGFDSTWFDQCLTKTGVPHSLPVLFINTTRVKDGSPGVVSNIHIAPNVFNRRVDVAALLPKDQTIRLSTATILGARFPYISPAGRINQIKTPSSPNGTDTTRAHYFVDGGYFDNSGAGAVQEMIRTLLKLAAASPDDEIRKRSAKLNIRVIQITNSPQGTVPLKPIGPFVNDLLSPLLTITGAFDMQTTVNDRRFITYIQDLQQQGTKGVFRSFEYIPIHLYNDPDVPGDTLSKGPYAMNWFISDSVRNQMDRRLVNQPRLIALLKEFDLITGN</sequence>
<feature type="transmembrane region" description="Helical" evidence="1">
    <location>
        <begin position="20"/>
        <end position="45"/>
    </location>
</feature>
<evidence type="ECO:0000256" key="1">
    <source>
        <dbReference type="SAM" id="Phobius"/>
    </source>
</evidence>
<reference evidence="2 3" key="1">
    <citation type="submission" date="2022-01" db="EMBL/GenBank/DDBJ databases">
        <title>Flavihumibacter sp. nov., isolated from sediment of a river.</title>
        <authorList>
            <person name="Liu H."/>
        </authorList>
    </citation>
    <scope>NUCLEOTIDE SEQUENCE [LARGE SCALE GENOMIC DNA]</scope>
    <source>
        <strain evidence="2 3">RY-1</strain>
    </source>
</reference>
<feature type="transmembrane region" description="Helical" evidence="1">
    <location>
        <begin position="307"/>
        <end position="328"/>
    </location>
</feature>
<feature type="transmembrane region" description="Helical" evidence="1">
    <location>
        <begin position="65"/>
        <end position="87"/>
    </location>
</feature>
<feature type="transmembrane region" description="Helical" evidence="1">
    <location>
        <begin position="164"/>
        <end position="183"/>
    </location>
</feature>
<protein>
    <recommendedName>
        <fullName evidence="4">Patatin-like phospholipase</fullName>
    </recommendedName>
</protein>
<comment type="caution">
    <text evidence="2">The sequence shown here is derived from an EMBL/GenBank/DDBJ whole genome shotgun (WGS) entry which is preliminary data.</text>
</comment>
<organism evidence="2 3">
    <name type="scientific">Flavihumibacter fluminis</name>
    <dbReference type="NCBI Taxonomy" id="2909236"/>
    <lineage>
        <taxon>Bacteria</taxon>
        <taxon>Pseudomonadati</taxon>
        <taxon>Bacteroidota</taxon>
        <taxon>Chitinophagia</taxon>
        <taxon>Chitinophagales</taxon>
        <taxon>Chitinophagaceae</taxon>
        <taxon>Flavihumibacter</taxon>
    </lineage>
</organism>
<dbReference type="Proteomes" id="UP001200145">
    <property type="component" value="Unassembled WGS sequence"/>
</dbReference>
<keyword evidence="3" id="KW-1185">Reference proteome</keyword>
<feature type="transmembrane region" description="Helical" evidence="1">
    <location>
        <begin position="195"/>
        <end position="213"/>
    </location>
</feature>
<dbReference type="EMBL" id="JAKEVY010000003">
    <property type="protein sequence ID" value="MCF1715773.1"/>
    <property type="molecule type" value="Genomic_DNA"/>
</dbReference>
<dbReference type="RefSeq" id="WP_234866722.1">
    <property type="nucleotide sequence ID" value="NZ_JAKEVY010000003.1"/>
</dbReference>
<dbReference type="InterPro" id="IPR016035">
    <property type="entry name" value="Acyl_Trfase/lysoPLipase"/>
</dbReference>
<evidence type="ECO:0000313" key="2">
    <source>
        <dbReference type="EMBL" id="MCF1715773.1"/>
    </source>
</evidence>
<evidence type="ECO:0008006" key="4">
    <source>
        <dbReference type="Google" id="ProtNLM"/>
    </source>
</evidence>
<proteinExistence type="predicted"/>
<keyword evidence="1" id="KW-0812">Transmembrane</keyword>
<gene>
    <name evidence="2" type="ORF">L0U88_14130</name>
</gene>
<name>A0ABS9BKV4_9BACT</name>